<feature type="compositionally biased region" description="Basic residues" evidence="1">
    <location>
        <begin position="34"/>
        <end position="44"/>
    </location>
</feature>
<feature type="compositionally biased region" description="Acidic residues" evidence="1">
    <location>
        <begin position="293"/>
        <end position="310"/>
    </location>
</feature>
<sequence>MDSQQAMDEQPSERRPRGRPRKSTPPEPAEKRPVGRPKGSKNKPKQPSGPPAPAPSSIAPPRQNNTDDDREAVQLTPGANDQSRRRVRRREGSSSEDEDGGVTKRGRHASPQADLPDLQQGGGDDPFADGEVPLSGVREPSVQSDAGYVPPDEDPTKPPSPDSFMAGGYESAPSPMRVQPWTPVAYRPLHQPPPTTPWNGDRYESRFQRLEQRLDGHERLFSQQAGALRDLTLQVSRLVESITSGQQPAGPARLRGSMQRAVAVQTESLSDLGHDDEGEETRVLGFMDAGAGCDEDEVKDDEDDEDEDEEPTIRMIANVPARDFRTPAEIARQRRVIEAIEAARPGATASVRRQLNTGRPMLFALQGIWDMACDAGKVPIVTASYVFWKEDEVMWNFEWSRQLVTTLFAEPEPSLYGDGLDVYTSYSRQYLDFWANKTSGDQETRAAALQARFGEELPRVLEAVGGSCATALSGMHRLQTEAVALRAIDDLEEAVGAAQQSTSRADVLDHFLVDSGDYFLSSDARRRIAERPAMRLFLTAVAEAATARHKQICERRDVLKALVDGNGHAWLDCIPRAARWVLAGRQLDKIHDGSSEAAHSAFAALMQQLRPAKEELQACSLDVE</sequence>
<organism evidence="2 3">
    <name type="scientific">Microdochium trichocladiopsis</name>
    <dbReference type="NCBI Taxonomy" id="1682393"/>
    <lineage>
        <taxon>Eukaryota</taxon>
        <taxon>Fungi</taxon>
        <taxon>Dikarya</taxon>
        <taxon>Ascomycota</taxon>
        <taxon>Pezizomycotina</taxon>
        <taxon>Sordariomycetes</taxon>
        <taxon>Xylariomycetidae</taxon>
        <taxon>Xylariales</taxon>
        <taxon>Microdochiaceae</taxon>
        <taxon>Microdochium</taxon>
    </lineage>
</organism>
<accession>A0A9P8Y9Q9</accession>
<proteinExistence type="predicted"/>
<dbReference type="EMBL" id="JAGTJQ010000004">
    <property type="protein sequence ID" value="KAH7033677.1"/>
    <property type="molecule type" value="Genomic_DNA"/>
</dbReference>
<feature type="region of interest" description="Disordered" evidence="1">
    <location>
        <begin position="291"/>
        <end position="310"/>
    </location>
</feature>
<dbReference type="Proteomes" id="UP000756346">
    <property type="component" value="Unassembled WGS sequence"/>
</dbReference>
<dbReference type="AlphaFoldDB" id="A0A9P8Y9Q9"/>
<protein>
    <submittedName>
        <fullName evidence="2">Uncharacterized protein</fullName>
    </submittedName>
</protein>
<gene>
    <name evidence="2" type="ORF">B0I36DRAFT_408362</name>
</gene>
<name>A0A9P8Y9Q9_9PEZI</name>
<evidence type="ECO:0000313" key="2">
    <source>
        <dbReference type="EMBL" id="KAH7033677.1"/>
    </source>
</evidence>
<evidence type="ECO:0000313" key="3">
    <source>
        <dbReference type="Proteomes" id="UP000756346"/>
    </source>
</evidence>
<feature type="region of interest" description="Disordered" evidence="1">
    <location>
        <begin position="1"/>
        <end position="177"/>
    </location>
</feature>
<keyword evidence="3" id="KW-1185">Reference proteome</keyword>
<dbReference type="GeneID" id="70191411"/>
<dbReference type="RefSeq" id="XP_046014509.1">
    <property type="nucleotide sequence ID" value="XM_046161865.1"/>
</dbReference>
<reference evidence="2" key="1">
    <citation type="journal article" date="2021" name="Nat. Commun.">
        <title>Genetic determinants of endophytism in the Arabidopsis root mycobiome.</title>
        <authorList>
            <person name="Mesny F."/>
            <person name="Miyauchi S."/>
            <person name="Thiergart T."/>
            <person name="Pickel B."/>
            <person name="Atanasova L."/>
            <person name="Karlsson M."/>
            <person name="Huettel B."/>
            <person name="Barry K.W."/>
            <person name="Haridas S."/>
            <person name="Chen C."/>
            <person name="Bauer D."/>
            <person name="Andreopoulos W."/>
            <person name="Pangilinan J."/>
            <person name="LaButti K."/>
            <person name="Riley R."/>
            <person name="Lipzen A."/>
            <person name="Clum A."/>
            <person name="Drula E."/>
            <person name="Henrissat B."/>
            <person name="Kohler A."/>
            <person name="Grigoriev I.V."/>
            <person name="Martin F.M."/>
            <person name="Hacquard S."/>
        </authorList>
    </citation>
    <scope>NUCLEOTIDE SEQUENCE</scope>
    <source>
        <strain evidence="2">MPI-CAGE-CH-0230</strain>
    </source>
</reference>
<comment type="caution">
    <text evidence="2">The sequence shown here is derived from an EMBL/GenBank/DDBJ whole genome shotgun (WGS) entry which is preliminary data.</text>
</comment>
<evidence type="ECO:0000256" key="1">
    <source>
        <dbReference type="SAM" id="MobiDB-lite"/>
    </source>
</evidence>